<evidence type="ECO:0000259" key="1">
    <source>
        <dbReference type="PROSITE" id="PS50987"/>
    </source>
</evidence>
<accession>A0A6M3M1X0</accession>
<dbReference type="AlphaFoldDB" id="A0A6M3M1X0"/>
<gene>
    <name evidence="2" type="ORF">MM171A00865_0002</name>
</gene>
<evidence type="ECO:0000313" key="2">
    <source>
        <dbReference type="EMBL" id="QJA99812.1"/>
    </source>
</evidence>
<dbReference type="InterPro" id="IPR001845">
    <property type="entry name" value="HTH_ArsR_DNA-bd_dom"/>
</dbReference>
<dbReference type="EMBL" id="MT143669">
    <property type="protein sequence ID" value="QJA99812.1"/>
    <property type="molecule type" value="Genomic_DNA"/>
</dbReference>
<dbReference type="SUPFAM" id="SSF46785">
    <property type="entry name" value="Winged helix' DNA-binding domain"/>
    <property type="match status" value="1"/>
</dbReference>
<dbReference type="InterPro" id="IPR036390">
    <property type="entry name" value="WH_DNA-bd_sf"/>
</dbReference>
<dbReference type="PROSITE" id="PS50987">
    <property type="entry name" value="HTH_ARSR_2"/>
    <property type="match status" value="1"/>
</dbReference>
<organism evidence="2">
    <name type="scientific">viral metagenome</name>
    <dbReference type="NCBI Taxonomy" id="1070528"/>
    <lineage>
        <taxon>unclassified sequences</taxon>
        <taxon>metagenomes</taxon>
        <taxon>organismal metagenomes</taxon>
    </lineage>
</organism>
<dbReference type="Gene3D" id="1.10.10.10">
    <property type="entry name" value="Winged helix-like DNA-binding domain superfamily/Winged helix DNA-binding domain"/>
    <property type="match status" value="1"/>
</dbReference>
<protein>
    <recommendedName>
        <fullName evidence="1">HTH arsR-type domain-containing protein</fullName>
    </recommendedName>
</protein>
<dbReference type="GO" id="GO:0003700">
    <property type="term" value="F:DNA-binding transcription factor activity"/>
    <property type="evidence" value="ECO:0007669"/>
    <property type="project" value="InterPro"/>
</dbReference>
<reference evidence="2" key="1">
    <citation type="submission" date="2020-03" db="EMBL/GenBank/DDBJ databases">
        <title>The deep terrestrial virosphere.</title>
        <authorList>
            <person name="Holmfeldt K."/>
            <person name="Nilsson E."/>
            <person name="Simone D."/>
            <person name="Lopez-Fernandez M."/>
            <person name="Wu X."/>
            <person name="de Brujin I."/>
            <person name="Lundin D."/>
            <person name="Andersson A."/>
            <person name="Bertilsson S."/>
            <person name="Dopson M."/>
        </authorList>
    </citation>
    <scope>NUCLEOTIDE SEQUENCE</scope>
    <source>
        <strain evidence="2">MM171A00865</strain>
    </source>
</reference>
<proteinExistence type="predicted"/>
<sequence length="341" mass="39137">MVKTIIETGIPKVKQYLSENNEAYRVSDIAEHLEVSNSAAFGLLDLMCVFEIVDKVKRGRTTYYFLKNLYSDEQIKAMLPPEKVPLIPGPRRHRVSKPQMIKTSFKDEYLSALEEKAGSAEGLPALAFLSSNQEETADTLKTEPKPTVEMVSALMGKEMKPESLIKVEPFATVKHLPKNVRRLSQAETSYLKNLLKDITGFERLERYNTVFSNFSALENGRYGALFYFSLGSNPWDNVRRVTVDPSISDYMVLPTIEANRWISWKEFLAGLKPTRRYSRGDYDEMLDKFIESGHKLVEIKVENRGITYVKHMLKNKIEERGITDQIEASRVDEWIYLEKTG</sequence>
<name>A0A6M3M1X0_9ZZZZ</name>
<feature type="domain" description="HTH arsR-type" evidence="1">
    <location>
        <begin position="1"/>
        <end position="86"/>
    </location>
</feature>
<dbReference type="InterPro" id="IPR036388">
    <property type="entry name" value="WH-like_DNA-bd_sf"/>
</dbReference>